<keyword evidence="2" id="KW-0560">Oxidoreductase</keyword>
<dbReference type="AlphaFoldDB" id="A0A512DWC2"/>
<sequence>MKPTAVRAFSGTVLLSAAFAAGIPAIPALAQGSQSPQAHAQLNDGQGKPLGTAALAETPQGVLIQLRLKDVPPGSHGLHIHQTGRCDPPKFESAGGHYNPADTQHGLQNPQGAHAGDLPNVFVQQDGVLDLDVVAGEVTLDAGPNSLFKEGGTALVVHAGPDDYESDPAGHSGDRNGCGVIERQPAQ</sequence>
<dbReference type="CDD" id="cd00305">
    <property type="entry name" value="Cu-Zn_Superoxide_Dismutase"/>
    <property type="match status" value="1"/>
</dbReference>
<dbReference type="RefSeq" id="WP_084720660.1">
    <property type="nucleotide sequence ID" value="NZ_BJYZ01000023.1"/>
</dbReference>
<dbReference type="Pfam" id="PF00080">
    <property type="entry name" value="Sod_Cu"/>
    <property type="match status" value="1"/>
</dbReference>
<dbReference type="InterPro" id="IPR018152">
    <property type="entry name" value="SOD_Cu/Zn_BS"/>
</dbReference>
<evidence type="ECO:0000256" key="2">
    <source>
        <dbReference type="RuleBase" id="RU000393"/>
    </source>
</evidence>
<dbReference type="PROSITE" id="PS00332">
    <property type="entry name" value="SOD_CU_ZN_2"/>
    <property type="match status" value="1"/>
</dbReference>
<dbReference type="GO" id="GO:0005507">
    <property type="term" value="F:copper ion binding"/>
    <property type="evidence" value="ECO:0007669"/>
    <property type="project" value="InterPro"/>
</dbReference>
<dbReference type="Gene3D" id="2.60.40.200">
    <property type="entry name" value="Superoxide dismutase, copper/zinc binding domain"/>
    <property type="match status" value="1"/>
</dbReference>
<comment type="cofactor">
    <cofactor evidence="2">
        <name>Zn(2+)</name>
        <dbReference type="ChEBI" id="CHEBI:29105"/>
    </cofactor>
    <text evidence="2">Binds 1 zinc ion per subunit.</text>
</comment>
<keyword evidence="7" id="KW-1185">Reference proteome</keyword>
<accession>A0A512DWC2</accession>
<dbReference type="InterPro" id="IPR001424">
    <property type="entry name" value="SOD_Cu_Zn_dom"/>
</dbReference>
<comment type="caution">
    <text evidence="6">The sequence shown here is derived from an EMBL/GenBank/DDBJ whole genome shotgun (WGS) entry which is preliminary data.</text>
</comment>
<keyword evidence="2" id="KW-0479">Metal-binding</keyword>
<keyword evidence="4" id="KW-0732">Signal</keyword>
<gene>
    <name evidence="6" type="primary">sodC2</name>
    <name evidence="6" type="ORF">SAE02_48840</name>
</gene>
<feature type="signal peptide" evidence="4">
    <location>
        <begin position="1"/>
        <end position="30"/>
    </location>
</feature>
<feature type="region of interest" description="Disordered" evidence="3">
    <location>
        <begin position="74"/>
        <end position="117"/>
    </location>
</feature>
<feature type="region of interest" description="Disordered" evidence="3">
    <location>
        <begin position="163"/>
        <end position="187"/>
    </location>
</feature>
<dbReference type="EC" id="1.15.1.1" evidence="2"/>
<dbReference type="InterPro" id="IPR024134">
    <property type="entry name" value="SOD_Cu/Zn_/chaperone"/>
</dbReference>
<dbReference type="SUPFAM" id="SSF49329">
    <property type="entry name" value="Cu,Zn superoxide dismutase-like"/>
    <property type="match status" value="1"/>
</dbReference>
<feature type="compositionally biased region" description="Polar residues" evidence="3">
    <location>
        <begin position="101"/>
        <end position="111"/>
    </location>
</feature>
<name>A0A512DWC2_9PROT</name>
<comment type="similarity">
    <text evidence="1 2">Belongs to the Cu-Zn superoxide dismutase family.</text>
</comment>
<comment type="function">
    <text evidence="2">Destroys radicals which are normally produced within the cells and which are toxic to biological systems.</text>
</comment>
<keyword evidence="2" id="KW-0186">Copper</keyword>
<comment type="catalytic activity">
    <reaction evidence="2">
        <text>2 superoxide + 2 H(+) = H2O2 + O2</text>
        <dbReference type="Rhea" id="RHEA:20696"/>
        <dbReference type="ChEBI" id="CHEBI:15378"/>
        <dbReference type="ChEBI" id="CHEBI:15379"/>
        <dbReference type="ChEBI" id="CHEBI:16240"/>
        <dbReference type="ChEBI" id="CHEBI:18421"/>
        <dbReference type="EC" id="1.15.1.1"/>
    </reaction>
</comment>
<dbReference type="OrthoDB" id="5431326at2"/>
<proteinExistence type="inferred from homology"/>
<dbReference type="Proteomes" id="UP000321523">
    <property type="component" value="Unassembled WGS sequence"/>
</dbReference>
<comment type="cofactor">
    <cofactor evidence="2">
        <name>Cu cation</name>
        <dbReference type="ChEBI" id="CHEBI:23378"/>
    </cofactor>
    <text evidence="2">Binds 1 copper ion per subunit.</text>
</comment>
<evidence type="ECO:0000259" key="5">
    <source>
        <dbReference type="Pfam" id="PF00080"/>
    </source>
</evidence>
<dbReference type="EMBL" id="BJYZ01000023">
    <property type="protein sequence ID" value="GEO40736.1"/>
    <property type="molecule type" value="Genomic_DNA"/>
</dbReference>
<dbReference type="PANTHER" id="PTHR10003">
    <property type="entry name" value="SUPEROXIDE DISMUTASE CU-ZN -RELATED"/>
    <property type="match status" value="1"/>
</dbReference>
<organism evidence="6 7">
    <name type="scientific">Skermanella aerolata</name>
    <dbReference type="NCBI Taxonomy" id="393310"/>
    <lineage>
        <taxon>Bacteria</taxon>
        <taxon>Pseudomonadati</taxon>
        <taxon>Pseudomonadota</taxon>
        <taxon>Alphaproteobacteria</taxon>
        <taxon>Rhodospirillales</taxon>
        <taxon>Azospirillaceae</taxon>
        <taxon>Skermanella</taxon>
    </lineage>
</organism>
<dbReference type="InterPro" id="IPR036423">
    <property type="entry name" value="SOD-like_Cu/Zn_dom_sf"/>
</dbReference>
<evidence type="ECO:0000256" key="3">
    <source>
        <dbReference type="SAM" id="MobiDB-lite"/>
    </source>
</evidence>
<evidence type="ECO:0000313" key="7">
    <source>
        <dbReference type="Proteomes" id="UP000321523"/>
    </source>
</evidence>
<feature type="chain" id="PRO_5021806756" description="Superoxide dismutase [Cu-Zn]" evidence="4">
    <location>
        <begin position="31"/>
        <end position="187"/>
    </location>
</feature>
<protein>
    <recommendedName>
        <fullName evidence="2">Superoxide dismutase [Cu-Zn]</fullName>
        <ecNumber evidence="2">1.15.1.1</ecNumber>
    </recommendedName>
</protein>
<evidence type="ECO:0000256" key="1">
    <source>
        <dbReference type="ARBA" id="ARBA00010457"/>
    </source>
</evidence>
<dbReference type="GO" id="GO:0004784">
    <property type="term" value="F:superoxide dismutase activity"/>
    <property type="evidence" value="ECO:0007669"/>
    <property type="project" value="UniProtKB-EC"/>
</dbReference>
<keyword evidence="2" id="KW-0862">Zinc</keyword>
<evidence type="ECO:0000313" key="6">
    <source>
        <dbReference type="EMBL" id="GEO40736.1"/>
    </source>
</evidence>
<reference evidence="6 7" key="1">
    <citation type="submission" date="2019-07" db="EMBL/GenBank/DDBJ databases">
        <title>Whole genome shotgun sequence of Skermanella aerolata NBRC 106429.</title>
        <authorList>
            <person name="Hosoyama A."/>
            <person name="Uohara A."/>
            <person name="Ohji S."/>
            <person name="Ichikawa N."/>
        </authorList>
    </citation>
    <scope>NUCLEOTIDE SEQUENCE [LARGE SCALE GENOMIC DNA]</scope>
    <source>
        <strain evidence="6 7">NBRC 106429</strain>
    </source>
</reference>
<feature type="domain" description="Superoxide dismutase copper/zinc binding" evidence="5">
    <location>
        <begin position="51"/>
        <end position="181"/>
    </location>
</feature>
<evidence type="ECO:0000256" key="4">
    <source>
        <dbReference type="SAM" id="SignalP"/>
    </source>
</evidence>